<dbReference type="AlphaFoldDB" id="B9L854"/>
<dbReference type="OrthoDB" id="8538589at2"/>
<dbReference type="InterPro" id="IPR009288">
    <property type="entry name" value="AIG2-like_dom"/>
</dbReference>
<keyword evidence="6" id="KW-1185">Reference proteome</keyword>
<dbReference type="CDD" id="cd06661">
    <property type="entry name" value="GGCT_like"/>
    <property type="match status" value="1"/>
</dbReference>
<dbReference type="Pfam" id="PF06094">
    <property type="entry name" value="GGACT"/>
    <property type="match status" value="1"/>
</dbReference>
<dbReference type="KEGG" id="nam:NAMH_0389"/>
<dbReference type="GO" id="GO:0061929">
    <property type="term" value="F:gamma-glutamylaminecyclotransferase activity"/>
    <property type="evidence" value="ECO:0007669"/>
    <property type="project" value="InterPro"/>
</dbReference>
<evidence type="ECO:0000313" key="5">
    <source>
        <dbReference type="EMBL" id="ACM92394.1"/>
    </source>
</evidence>
<dbReference type="EMBL" id="CP001279">
    <property type="protein sequence ID" value="ACM92394.1"/>
    <property type="molecule type" value="Genomic_DNA"/>
</dbReference>
<dbReference type="PANTHER" id="PTHR12510">
    <property type="entry name" value="TROPONIN C-AKIN-1 PROTEIN"/>
    <property type="match status" value="1"/>
</dbReference>
<dbReference type="InterPro" id="IPR036568">
    <property type="entry name" value="GGCT-like_sf"/>
</dbReference>
<dbReference type="InterPro" id="IPR039126">
    <property type="entry name" value="GGACT"/>
</dbReference>
<evidence type="ECO:0000256" key="3">
    <source>
        <dbReference type="RuleBase" id="RU367036"/>
    </source>
</evidence>
<proteinExistence type="inferred from homology"/>
<dbReference type="HOGENOM" id="CLU_083466_5_1_7"/>
<feature type="active site" description="Proton acceptor" evidence="2">
    <location>
        <position position="76"/>
    </location>
</feature>
<dbReference type="GO" id="GO:0005829">
    <property type="term" value="C:cytosol"/>
    <property type="evidence" value="ECO:0007669"/>
    <property type="project" value="TreeGrafter"/>
</dbReference>
<feature type="domain" description="Gamma-glutamylcyclotransferase AIG2-like" evidence="4">
    <location>
        <begin position="3"/>
        <end position="106"/>
    </location>
</feature>
<dbReference type="Gene3D" id="3.10.490.10">
    <property type="entry name" value="Gamma-glutamyl cyclotransferase-like"/>
    <property type="match status" value="1"/>
</dbReference>
<dbReference type="STRING" id="598659.NAMH_0389"/>
<dbReference type="SUPFAM" id="SSF110857">
    <property type="entry name" value="Gamma-glutamyl cyclotransferase-like"/>
    <property type="match status" value="1"/>
</dbReference>
<dbReference type="Proteomes" id="UP000000448">
    <property type="component" value="Chromosome"/>
</dbReference>
<dbReference type="RefSeq" id="WP_012663765.1">
    <property type="nucleotide sequence ID" value="NC_012115.1"/>
</dbReference>
<accession>B9L854</accession>
<evidence type="ECO:0000313" key="6">
    <source>
        <dbReference type="Proteomes" id="UP000000448"/>
    </source>
</evidence>
<name>B9L854_NAUPA</name>
<sequence>MKIFVYGSLKQNKKLHSYLENAKFLGYAVTSKKYPLILSKSGWYPYLLDLPGIGFYIKGEVYDVNYSLLKRLDRLEEVPHYYKRKKITAILNGKKIKAYTYFYAKKKKFLKKDLLEEF</sequence>
<evidence type="ECO:0000259" key="4">
    <source>
        <dbReference type="Pfam" id="PF06094"/>
    </source>
</evidence>
<reference evidence="5 6" key="1">
    <citation type="journal article" date="2009" name="PLoS Genet.">
        <title>Adaptations to submarine hydrothermal environments exemplified by the genome of Nautilia profundicola.</title>
        <authorList>
            <person name="Campbell B.J."/>
            <person name="Smith J.L."/>
            <person name="Hanson T.E."/>
            <person name="Klotz M.G."/>
            <person name="Stein L.Y."/>
            <person name="Lee C.K."/>
            <person name="Wu D."/>
            <person name="Robinson J.M."/>
            <person name="Khouri H.M."/>
            <person name="Eisen J.A."/>
            <person name="Cary S.C."/>
        </authorList>
    </citation>
    <scope>NUCLEOTIDE SEQUENCE [LARGE SCALE GENOMIC DNA]</scope>
    <source>
        <strain evidence="6">ATCC BAA-1463 / DSM 18972 / AmH</strain>
    </source>
</reference>
<gene>
    <name evidence="5" type="ordered locus">NAMH_0389</name>
</gene>
<dbReference type="eggNOG" id="COG2105">
    <property type="taxonomic scope" value="Bacteria"/>
</dbReference>
<protein>
    <recommendedName>
        <fullName evidence="3">Gamma-glutamylcyclotransferase family protein</fullName>
    </recommendedName>
</protein>
<comment type="similarity">
    <text evidence="1 3">Belongs to the gamma-glutamylcyclotransferase family.</text>
</comment>
<dbReference type="InterPro" id="IPR013024">
    <property type="entry name" value="GGCT-like"/>
</dbReference>
<organism evidence="5 6">
    <name type="scientific">Nautilia profundicola (strain ATCC BAA-1463 / DSM 18972 / AmH)</name>
    <dbReference type="NCBI Taxonomy" id="598659"/>
    <lineage>
        <taxon>Bacteria</taxon>
        <taxon>Pseudomonadati</taxon>
        <taxon>Campylobacterota</taxon>
        <taxon>Epsilonproteobacteria</taxon>
        <taxon>Nautiliales</taxon>
        <taxon>Nautiliaceae</taxon>
        <taxon>Nautilia</taxon>
    </lineage>
</organism>
<dbReference type="PANTHER" id="PTHR12510:SF4">
    <property type="entry name" value="GAMMA-GLUTAMYLAMINECYCLOTRANSFERASE"/>
    <property type="match status" value="1"/>
</dbReference>
<evidence type="ECO:0000256" key="2">
    <source>
        <dbReference type="PIRSR" id="PIRSR639126-1"/>
    </source>
</evidence>
<evidence type="ECO:0000256" key="1">
    <source>
        <dbReference type="ARBA" id="ARBA00008861"/>
    </source>
</evidence>